<dbReference type="SUPFAM" id="SSF48371">
    <property type="entry name" value="ARM repeat"/>
    <property type="match status" value="1"/>
</dbReference>
<dbReference type="InParanoid" id="C1GK81"/>
<dbReference type="Gene3D" id="1.25.10.10">
    <property type="entry name" value="Leucine-rich Repeat Variant"/>
    <property type="match status" value="3"/>
</dbReference>
<dbReference type="GO" id="GO:0140727">
    <property type="term" value="P:siRNA-mediated pericentric heterochromatin formation"/>
    <property type="evidence" value="ECO:0007669"/>
    <property type="project" value="EnsemblFungi"/>
</dbReference>
<evidence type="ECO:0000313" key="11">
    <source>
        <dbReference type="EMBL" id="EEH42847.2"/>
    </source>
</evidence>
<organism evidence="11 12">
    <name type="scientific">Paracoccidioides brasiliensis (strain Pb18)</name>
    <dbReference type="NCBI Taxonomy" id="502780"/>
    <lineage>
        <taxon>Eukaryota</taxon>
        <taxon>Fungi</taxon>
        <taxon>Dikarya</taxon>
        <taxon>Ascomycota</taxon>
        <taxon>Pezizomycotina</taxon>
        <taxon>Eurotiomycetes</taxon>
        <taxon>Eurotiomycetidae</taxon>
        <taxon>Onygenales</taxon>
        <taxon>Ajellomycetaceae</taxon>
        <taxon>Paracoccidioides</taxon>
    </lineage>
</organism>
<protein>
    <submittedName>
        <fullName evidence="11">Uncharacterized protein</fullName>
    </submittedName>
</protein>
<evidence type="ECO:0000256" key="7">
    <source>
        <dbReference type="ARBA" id="ARBA00023242"/>
    </source>
</evidence>
<dbReference type="GO" id="GO:0000974">
    <property type="term" value="C:Prp19 complex"/>
    <property type="evidence" value="ECO:0007669"/>
    <property type="project" value="EnsemblFungi"/>
</dbReference>
<evidence type="ECO:0000259" key="10">
    <source>
        <dbReference type="Pfam" id="PF22646"/>
    </source>
</evidence>
<dbReference type="PANTHER" id="PTHR12097">
    <property type="entry name" value="SPLICING FACTOR 3B, SUBUNIT 1-RELATED"/>
    <property type="match status" value="1"/>
</dbReference>
<dbReference type="Proteomes" id="UP000001628">
    <property type="component" value="Unassembled WGS sequence"/>
</dbReference>
<dbReference type="KEGG" id="pbn:PADG_07667"/>
<dbReference type="OrthoDB" id="438939at2759"/>
<keyword evidence="7" id="KW-0539">Nucleus</keyword>
<dbReference type="FunFam" id="1.25.10.10:FF:000066">
    <property type="entry name" value="Splicing factor 3B subunit 1"/>
    <property type="match status" value="1"/>
</dbReference>
<keyword evidence="4" id="KW-0747">Spliceosome</keyword>
<keyword evidence="5" id="KW-0677">Repeat</keyword>
<feature type="compositionally biased region" description="Basic and acidic residues" evidence="8">
    <location>
        <begin position="233"/>
        <end position="242"/>
    </location>
</feature>
<dbReference type="GO" id="GO:0045292">
    <property type="term" value="P:mRNA cis splicing, via spliceosome"/>
    <property type="evidence" value="ECO:0007669"/>
    <property type="project" value="EnsemblFungi"/>
</dbReference>
<dbReference type="GO" id="GO:0000245">
    <property type="term" value="P:spliceosomal complex assembly"/>
    <property type="evidence" value="ECO:0007669"/>
    <property type="project" value="EnsemblFungi"/>
</dbReference>
<keyword evidence="6" id="KW-0508">mRNA splicing</keyword>
<evidence type="ECO:0000256" key="3">
    <source>
        <dbReference type="ARBA" id="ARBA00022664"/>
    </source>
</evidence>
<keyword evidence="12" id="KW-1185">Reference proteome</keyword>
<dbReference type="InterPro" id="IPR011989">
    <property type="entry name" value="ARM-like"/>
</dbReference>
<sequence>MSDGMLTPTLDAYVPQLTSPFLADFEAIRRLQAERNAAAASKKGSKTFDASSQRTDVSTKASLTESFDTTLYDRNGTDKYAEYNTSIPANGEDEEIEDGDGGYRLTGQYTATREQMNEFATGKGVEEEDILLGREKSSRISERETDYQKRRFNRALTPTRADPFAANGNEEVEGQTYRDVMALREIEKEEERVKKLIADKQAQGQQNGSIEHKPTLQSEETESTSAPSGDQPTEVKPKRSRWDQTPVPSAPEEAPKRRSRWDQAPSLVTATPVGNEGLATPMHPSQVAAPVVQPAFGTDISGRNTPLSDEELDLMLPSEGYKILEPPPGYAPIRTPARKLMSAPAPMPSVSGFGGFMMQEPENARVMGKQLPTDIPGVGDLQFFKAEDMQYFGKLVDGADENTMSVDELKERKIMRLLLKVKNGTPPMRKTALRQLTDNARQFGAGPLFNQILPLLMEKSLEDQERHLLVKVIDRVLYKLDDLVRPYVHKILVVIEPLLIDQDYYARVEGREIISNLSKAAGLAHMISTMRPDIDHVDEYVRNTTARAFAVVASALGIPALLPFLRAVCRSKKSWQARHTGVKIVQQIPILMGCAVLPHLQGLVDCIGDNLSDEQAKVRTVTSLAIAALAEAANPYGIESFQDILGPLWTGARKQRGKGLAGFLKAVGYIIPLMDEEGANYFTSQIMEILLREFSSPDEEMKKVVLKVVSQCAGTDGVTAAYLKEHVLTDFFKCFWVRRMALDKRNYRQVVETTVDLGQKVGVSEIVDKIVNNLKDESEAYRKMTVETVEKVVASLGAADIGERLEERLIDGVLFAFQEQSVEDIVILNGFGTVVNALGTRCKPYLPQIVSTILWRLNNKSATVRQQAADLISRIAMVMKQCGEDALMGKLGIVLYEYLGEEYPEVLGSILGALRSIVTVVGINQMQPPIRDLLPRLTPILRNRHEKVQENTIDLVGRIADRGPESVNAREWMRICFELLDMLKAHKKGIRRAANNTFGFIAKAIGPQDVLATLLNNLRVQERQSRVCTAVAIGIVAETCAPFTVLPALMNEYRVPELNVQNGVLKAMSFLFEYIGEMAKDYVYAVTPLLEDALIDRDQVHRQTAASVVKHIALGVVGLGCEDAMLHLLNLLYPNLFETSPHVIDRIIEAIEAIRMAVGTGIVMNYVWAGLFHPARKVRQPYWRLYNDAYVQGADAMVPYYPTLEDEGLARHELAIVL</sequence>
<evidence type="ECO:0000256" key="8">
    <source>
        <dbReference type="SAM" id="MobiDB-lite"/>
    </source>
</evidence>
<feature type="domain" description="Phosphatase PP2A regulatory subunit A/Splicing factor 3B subunit 1-like HEAT repeat" evidence="10">
    <location>
        <begin position="1003"/>
        <end position="1081"/>
    </location>
</feature>
<dbReference type="HOGENOM" id="CLU_002242_0_1_1"/>
<feature type="region of interest" description="Disordered" evidence="8">
    <location>
        <begin position="199"/>
        <end position="265"/>
    </location>
</feature>
<dbReference type="EMBL" id="KN275968">
    <property type="protein sequence ID" value="EEH42847.2"/>
    <property type="molecule type" value="Genomic_DNA"/>
</dbReference>
<proteinExistence type="inferred from homology"/>
<evidence type="ECO:0000256" key="5">
    <source>
        <dbReference type="ARBA" id="ARBA00022737"/>
    </source>
</evidence>
<dbReference type="OMA" id="LVMNYVW"/>
<accession>C1GK81</accession>
<dbReference type="InterPro" id="IPR015016">
    <property type="entry name" value="SF3b_su1"/>
</dbReference>
<dbReference type="InterPro" id="IPR038737">
    <property type="entry name" value="SF3b_su1-like"/>
</dbReference>
<reference evidence="11 12" key="1">
    <citation type="journal article" date="2011" name="PLoS Genet.">
        <title>Comparative genomic analysis of human fungal pathogens causing paracoccidioidomycosis.</title>
        <authorList>
            <person name="Desjardins C.A."/>
            <person name="Champion M.D."/>
            <person name="Holder J.W."/>
            <person name="Muszewska A."/>
            <person name="Goldberg J."/>
            <person name="Bailao A.M."/>
            <person name="Brigido M.M."/>
            <person name="Ferreira M.E."/>
            <person name="Garcia A.M."/>
            <person name="Grynberg M."/>
            <person name="Gujja S."/>
            <person name="Heiman D.I."/>
            <person name="Henn M.R."/>
            <person name="Kodira C.D."/>
            <person name="Leon-Narvaez H."/>
            <person name="Longo L.V."/>
            <person name="Ma L.J."/>
            <person name="Malavazi I."/>
            <person name="Matsuo A.L."/>
            <person name="Morais F.V."/>
            <person name="Pereira M."/>
            <person name="Rodriguez-Brito S."/>
            <person name="Sakthikumar S."/>
            <person name="Salem-Izacc S.M."/>
            <person name="Sykes S.M."/>
            <person name="Teixeira M.M."/>
            <person name="Vallejo M.C."/>
            <person name="Walter M.E."/>
            <person name="Yandava C."/>
            <person name="Young S."/>
            <person name="Zeng Q."/>
            <person name="Zucker J."/>
            <person name="Felipe M.S."/>
            <person name="Goldman G.H."/>
            <person name="Haas B.J."/>
            <person name="McEwen J.G."/>
            <person name="Nino-Vega G."/>
            <person name="Puccia R."/>
            <person name="San-Blas G."/>
            <person name="Soares C.M."/>
            <person name="Birren B.W."/>
            <person name="Cuomo C.A."/>
        </authorList>
    </citation>
    <scope>NUCLEOTIDE SEQUENCE [LARGE SCALE GENOMIC DNA]</scope>
    <source>
        <strain evidence="11 12">Pb18</strain>
    </source>
</reference>
<comment type="subcellular location">
    <subcellularLocation>
        <location evidence="1">Nucleus</location>
    </subcellularLocation>
</comment>
<dbReference type="Pfam" id="PF13513">
    <property type="entry name" value="HEAT_EZ"/>
    <property type="match status" value="1"/>
</dbReference>
<dbReference type="GO" id="GO:0005686">
    <property type="term" value="C:U2 snRNP"/>
    <property type="evidence" value="ECO:0007669"/>
    <property type="project" value="EnsemblFungi"/>
</dbReference>
<dbReference type="eggNOG" id="KOG0213">
    <property type="taxonomic scope" value="Eukaryota"/>
</dbReference>
<dbReference type="InterPro" id="IPR016024">
    <property type="entry name" value="ARM-type_fold"/>
</dbReference>
<feature type="compositionally biased region" description="Polar residues" evidence="8">
    <location>
        <begin position="202"/>
        <end position="231"/>
    </location>
</feature>
<evidence type="ECO:0000256" key="6">
    <source>
        <dbReference type="ARBA" id="ARBA00023187"/>
    </source>
</evidence>
<dbReference type="RefSeq" id="XP_010762998.1">
    <property type="nucleotide sequence ID" value="XM_010764696.1"/>
</dbReference>
<dbReference type="GeneID" id="22586120"/>
<evidence type="ECO:0000313" key="12">
    <source>
        <dbReference type="Proteomes" id="UP000001628"/>
    </source>
</evidence>
<dbReference type="FunFam" id="1.25.10.10:FF:000810">
    <property type="entry name" value="Splicing factor 3B subunit 1"/>
    <property type="match status" value="1"/>
</dbReference>
<evidence type="ECO:0000259" key="9">
    <source>
        <dbReference type="Pfam" id="PF08920"/>
    </source>
</evidence>
<dbReference type="InterPro" id="IPR054573">
    <property type="entry name" value="PP2A/SF3B1-like_HEAT"/>
</dbReference>
<evidence type="ECO:0000256" key="1">
    <source>
        <dbReference type="ARBA" id="ARBA00004123"/>
    </source>
</evidence>
<dbReference type="GO" id="GO:0071014">
    <property type="term" value="C:post-mRNA release spliceosomal complex"/>
    <property type="evidence" value="ECO:0007669"/>
    <property type="project" value="EnsemblFungi"/>
</dbReference>
<name>C1GK81_PARBD</name>
<keyword evidence="3" id="KW-0507">mRNA processing</keyword>
<comment type="similarity">
    <text evidence="2">Belongs to the SF3B1 family.</text>
</comment>
<feature type="domain" description="Splicing factor 3B subunit 1" evidence="9">
    <location>
        <begin position="234"/>
        <end position="363"/>
    </location>
</feature>
<dbReference type="VEuPathDB" id="FungiDB:PADG_07667"/>
<dbReference type="Pfam" id="PF08920">
    <property type="entry name" value="SF3b1"/>
    <property type="match status" value="1"/>
</dbReference>
<dbReference type="STRING" id="502780.C1GK81"/>
<dbReference type="GO" id="GO:0071004">
    <property type="term" value="C:U2-type prespliceosome"/>
    <property type="evidence" value="ECO:0007669"/>
    <property type="project" value="EnsemblFungi"/>
</dbReference>
<evidence type="ECO:0000256" key="2">
    <source>
        <dbReference type="ARBA" id="ARBA00005754"/>
    </source>
</evidence>
<evidence type="ECO:0000256" key="4">
    <source>
        <dbReference type="ARBA" id="ARBA00022728"/>
    </source>
</evidence>
<dbReference type="FunCoup" id="C1GK81">
    <property type="interactions" value="954"/>
</dbReference>
<dbReference type="GO" id="GO:0003729">
    <property type="term" value="F:mRNA binding"/>
    <property type="evidence" value="ECO:0007669"/>
    <property type="project" value="EnsemblFungi"/>
</dbReference>
<dbReference type="FunFam" id="1.25.10.10:FF:000069">
    <property type="entry name" value="Splicing factor 3B subunit 1"/>
    <property type="match status" value="1"/>
</dbReference>
<dbReference type="AlphaFoldDB" id="C1GK81"/>
<dbReference type="Pfam" id="PF22646">
    <property type="entry name" value="PPP2R1A-like_HEAT"/>
    <property type="match status" value="1"/>
</dbReference>
<gene>
    <name evidence="11" type="ORF">PADG_07667</name>
</gene>